<feature type="transmembrane region" description="Helical" evidence="10">
    <location>
        <begin position="301"/>
        <end position="321"/>
    </location>
</feature>
<protein>
    <recommendedName>
        <fullName evidence="13">OPT family small oligopeptide transporter</fullName>
    </recommendedName>
</protein>
<name>A0ABR0TLD7_AURPU</name>
<evidence type="ECO:0000256" key="8">
    <source>
        <dbReference type="ARBA" id="ARBA00023136"/>
    </source>
</evidence>
<keyword evidence="7 10" id="KW-1133">Transmembrane helix</keyword>
<keyword evidence="8 10" id="KW-0472">Membrane</keyword>
<evidence type="ECO:0000256" key="10">
    <source>
        <dbReference type="SAM" id="Phobius"/>
    </source>
</evidence>
<keyword evidence="4 10" id="KW-0812">Transmembrane</keyword>
<keyword evidence="12" id="KW-1185">Reference proteome</keyword>
<dbReference type="Pfam" id="PF03169">
    <property type="entry name" value="OPT"/>
    <property type="match status" value="1"/>
</dbReference>
<comment type="caution">
    <text evidence="11">The sequence shown here is derived from an EMBL/GenBank/DDBJ whole genome shotgun (WGS) entry which is preliminary data.</text>
</comment>
<evidence type="ECO:0000256" key="5">
    <source>
        <dbReference type="ARBA" id="ARBA00022856"/>
    </source>
</evidence>
<evidence type="ECO:0000256" key="6">
    <source>
        <dbReference type="ARBA" id="ARBA00022927"/>
    </source>
</evidence>
<dbReference type="NCBIfam" id="TIGR00727">
    <property type="entry name" value="ISP4_OPT"/>
    <property type="match status" value="1"/>
</dbReference>
<evidence type="ECO:0000256" key="9">
    <source>
        <dbReference type="SAM" id="MobiDB-lite"/>
    </source>
</evidence>
<feature type="region of interest" description="Disordered" evidence="9">
    <location>
        <begin position="1"/>
        <end position="46"/>
    </location>
</feature>
<evidence type="ECO:0000256" key="7">
    <source>
        <dbReference type="ARBA" id="ARBA00022989"/>
    </source>
</evidence>
<comment type="similarity">
    <text evidence="2">Belongs to the oligopeptide OPT transporter family.</text>
</comment>
<dbReference type="InterPro" id="IPR004813">
    <property type="entry name" value="OPT"/>
</dbReference>
<feature type="transmembrane region" description="Helical" evidence="10">
    <location>
        <begin position="381"/>
        <end position="401"/>
    </location>
</feature>
<feature type="transmembrane region" description="Helical" evidence="10">
    <location>
        <begin position="617"/>
        <end position="634"/>
    </location>
</feature>
<keyword evidence="6" id="KW-0653">Protein transport</keyword>
<evidence type="ECO:0000313" key="12">
    <source>
        <dbReference type="Proteomes" id="UP001341245"/>
    </source>
</evidence>
<dbReference type="NCBIfam" id="TIGR00728">
    <property type="entry name" value="OPT_sfam"/>
    <property type="match status" value="1"/>
</dbReference>
<dbReference type="InterPro" id="IPR004648">
    <property type="entry name" value="Oligpept_transpt"/>
</dbReference>
<comment type="subcellular location">
    <subcellularLocation>
        <location evidence="1">Membrane</location>
        <topology evidence="1">Multi-pass membrane protein</topology>
    </subcellularLocation>
</comment>
<feature type="compositionally biased region" description="Basic and acidic residues" evidence="9">
    <location>
        <begin position="1"/>
        <end position="39"/>
    </location>
</feature>
<sequence length="752" mass="84940">MTTRIERDSRRRYPELELMSNKDTDNVNVTEEHTEEDVSRQYSSEDSQVYSSNSELLLAAGIDPHDDDDTSSPLTGLNTLYTLRKPSVTITSAVVQLVAYPIGRAWEKVLPDWTFSIFGKKLRLNPGAFNEKEHILIYIMSNLSYSTRLSADTLTEQEMFFGLKTGVGFQILITLGTILTGFTFAGLARSLIVEPKNLIWPGVLANTALNQTLHHNDKGKPEEGSTWQISRYAFFMTVFVASFIWYWFPNFIFPAVGWFTFLCWIWPNNAVVNQLFGMSSGLGIVPLTFDWSQIAYIGSPLVVPPWAILNVGASLVFWIYIVTPAIYYSNTWFSAYLPIQSTAVFDNMGKTYNVTRLLTHSDEFDHAKYAAYSPVYLPVTYALSNFGLQFAAVMALIVWFVMEKYTALQMSVFAFKSWIKTPRKVTRKDTYRDVPLWWYALTGVVALFCLIFSCEYWPVQLPWYGVLLALAISSSLFVPLAMVYATANVKVSIDALCRLVAGYLFGGKVLANIWFFDIGYVTGIKGLAFAQDLKLGIYCNIPPRDLFFVQMVGTGTSVLTQVGVLTWALDHIPKVCQTDAPDGFSCPYSRTHFNTSLIWGALGPNIFFSSDSIYRPLLWFFLLGVLLPVPVYLLKRQYPNSLWRYCHVPLFLGALNYLPPATGTNYGSWVIVGLIFGLLIKRRAFAWWKKYNFVLSAALDSSVAIAGVIIFFTIFYTGATKGFSWWGTTVYQDTCDWKSCPYLSLSKGQKFG</sequence>
<feature type="transmembrane region" description="Helical" evidence="10">
    <location>
        <begin position="436"/>
        <end position="458"/>
    </location>
</feature>
<reference evidence="11 12" key="1">
    <citation type="submission" date="2023-11" db="EMBL/GenBank/DDBJ databases">
        <title>Draft genome sequence and annotation of the polyextremotolerant black yeast-like fungus Aureobasidium pullulans NRRL 62042.</title>
        <authorList>
            <person name="Dielentheis-Frenken M.R.E."/>
            <person name="Wibberg D."/>
            <person name="Blank L.M."/>
            <person name="Tiso T."/>
        </authorList>
    </citation>
    <scope>NUCLEOTIDE SEQUENCE [LARGE SCALE GENOMIC DNA]</scope>
    <source>
        <strain evidence="11 12">NRRL 62042</strain>
    </source>
</reference>
<evidence type="ECO:0000313" key="11">
    <source>
        <dbReference type="EMBL" id="KAK6005253.1"/>
    </source>
</evidence>
<feature type="transmembrane region" description="Helical" evidence="10">
    <location>
        <begin position="664"/>
        <end position="681"/>
    </location>
</feature>
<feature type="transmembrane region" description="Helical" evidence="10">
    <location>
        <begin position="464"/>
        <end position="484"/>
    </location>
</feature>
<proteinExistence type="inferred from homology"/>
<evidence type="ECO:0008006" key="13">
    <source>
        <dbReference type="Google" id="ProtNLM"/>
    </source>
</evidence>
<gene>
    <name evidence="11" type="ORF">QM012_008032</name>
</gene>
<accession>A0ABR0TLD7</accession>
<organism evidence="11 12">
    <name type="scientific">Aureobasidium pullulans</name>
    <name type="common">Black yeast</name>
    <name type="synonym">Pullularia pullulans</name>
    <dbReference type="NCBI Taxonomy" id="5580"/>
    <lineage>
        <taxon>Eukaryota</taxon>
        <taxon>Fungi</taxon>
        <taxon>Dikarya</taxon>
        <taxon>Ascomycota</taxon>
        <taxon>Pezizomycotina</taxon>
        <taxon>Dothideomycetes</taxon>
        <taxon>Dothideomycetidae</taxon>
        <taxon>Dothideales</taxon>
        <taxon>Saccotheciaceae</taxon>
        <taxon>Aureobasidium</taxon>
    </lineage>
</organism>
<dbReference type="PANTHER" id="PTHR22601">
    <property type="entry name" value="ISP4 LIKE PROTEIN"/>
    <property type="match status" value="1"/>
</dbReference>
<evidence type="ECO:0000256" key="1">
    <source>
        <dbReference type="ARBA" id="ARBA00004141"/>
    </source>
</evidence>
<keyword evidence="3" id="KW-0813">Transport</keyword>
<keyword evidence="5" id="KW-0571">Peptide transport</keyword>
<feature type="transmembrane region" description="Helical" evidence="10">
    <location>
        <begin position="496"/>
        <end position="516"/>
    </location>
</feature>
<evidence type="ECO:0000256" key="3">
    <source>
        <dbReference type="ARBA" id="ARBA00022448"/>
    </source>
</evidence>
<dbReference type="EMBL" id="JASGXD010000006">
    <property type="protein sequence ID" value="KAK6005253.1"/>
    <property type="molecule type" value="Genomic_DNA"/>
</dbReference>
<evidence type="ECO:0000256" key="2">
    <source>
        <dbReference type="ARBA" id="ARBA00008807"/>
    </source>
</evidence>
<evidence type="ECO:0000256" key="4">
    <source>
        <dbReference type="ARBA" id="ARBA00022692"/>
    </source>
</evidence>
<dbReference type="Proteomes" id="UP001341245">
    <property type="component" value="Unassembled WGS sequence"/>
</dbReference>
<feature type="transmembrane region" description="Helical" evidence="10">
    <location>
        <begin position="167"/>
        <end position="188"/>
    </location>
</feature>
<feature type="transmembrane region" description="Helical" evidence="10">
    <location>
        <begin position="693"/>
        <end position="716"/>
    </location>
</feature>